<gene>
    <name evidence="1" type="ORF">ACFPIJ_29050</name>
</gene>
<dbReference type="EMBL" id="JBHSIU010000041">
    <property type="protein sequence ID" value="MFC5001871.1"/>
    <property type="molecule type" value="Genomic_DNA"/>
</dbReference>
<protein>
    <recommendedName>
        <fullName evidence="3">Alpha/beta hydrolase</fullName>
    </recommendedName>
</protein>
<comment type="caution">
    <text evidence="1">The sequence shown here is derived from an EMBL/GenBank/DDBJ whole genome shotgun (WGS) entry which is preliminary data.</text>
</comment>
<reference evidence="2" key="1">
    <citation type="journal article" date="2019" name="Int. J. Syst. Evol. Microbiol.">
        <title>The Global Catalogue of Microorganisms (GCM) 10K type strain sequencing project: providing services to taxonomists for standard genome sequencing and annotation.</title>
        <authorList>
            <consortium name="The Broad Institute Genomics Platform"/>
            <consortium name="The Broad Institute Genome Sequencing Center for Infectious Disease"/>
            <person name="Wu L."/>
            <person name="Ma J."/>
        </authorList>
    </citation>
    <scope>NUCLEOTIDE SEQUENCE [LARGE SCALE GENOMIC DNA]</scope>
    <source>
        <strain evidence="2">CGMCC 4.7152</strain>
    </source>
</reference>
<evidence type="ECO:0000313" key="1">
    <source>
        <dbReference type="EMBL" id="MFC5001871.1"/>
    </source>
</evidence>
<evidence type="ECO:0000313" key="2">
    <source>
        <dbReference type="Proteomes" id="UP001595912"/>
    </source>
</evidence>
<sequence>MNDLSSDVTLLGGKTTGIATLPDEVTDKPVVVFVHGGGATARSFDYRLVEFDTLWTARPDLVDEFADALRTRSPYVDAALFPGSTHGIADSIAGHEYCLQVLGFTESCAAAVSTPQLLGR</sequence>
<name>A0ABV9VZR5_9ACTN</name>
<dbReference type="Proteomes" id="UP001595912">
    <property type="component" value="Unassembled WGS sequence"/>
</dbReference>
<dbReference type="RefSeq" id="WP_380119424.1">
    <property type="nucleotide sequence ID" value="NZ_JBHSIU010000041.1"/>
</dbReference>
<dbReference type="InterPro" id="IPR029058">
    <property type="entry name" value="AB_hydrolase_fold"/>
</dbReference>
<keyword evidence="2" id="KW-1185">Reference proteome</keyword>
<proteinExistence type="predicted"/>
<evidence type="ECO:0008006" key="3">
    <source>
        <dbReference type="Google" id="ProtNLM"/>
    </source>
</evidence>
<dbReference type="SUPFAM" id="SSF53474">
    <property type="entry name" value="alpha/beta-Hydrolases"/>
    <property type="match status" value="1"/>
</dbReference>
<organism evidence="1 2">
    <name type="scientific">Dactylosporangium cerinum</name>
    <dbReference type="NCBI Taxonomy" id="1434730"/>
    <lineage>
        <taxon>Bacteria</taxon>
        <taxon>Bacillati</taxon>
        <taxon>Actinomycetota</taxon>
        <taxon>Actinomycetes</taxon>
        <taxon>Micromonosporales</taxon>
        <taxon>Micromonosporaceae</taxon>
        <taxon>Dactylosporangium</taxon>
    </lineage>
</organism>
<accession>A0ABV9VZR5</accession>